<accession>A0A1J4KNN0</accession>
<dbReference type="VEuPathDB" id="TrichDB:TRFO_19280"/>
<comment type="caution">
    <text evidence="2">The sequence shown here is derived from an EMBL/GenBank/DDBJ whole genome shotgun (WGS) entry which is preliminary data.</text>
</comment>
<reference evidence="2" key="1">
    <citation type="submission" date="2016-10" db="EMBL/GenBank/DDBJ databases">
        <authorList>
            <person name="Benchimol M."/>
            <person name="Almeida L.G."/>
            <person name="Vasconcelos A.T."/>
            <person name="Perreira-Neves A."/>
            <person name="Rosa I.A."/>
            <person name="Tasca T."/>
            <person name="Bogo M.R."/>
            <person name="de Souza W."/>
        </authorList>
    </citation>
    <scope>NUCLEOTIDE SEQUENCE [LARGE SCALE GENOMIC DNA]</scope>
    <source>
        <strain evidence="2">K</strain>
    </source>
</reference>
<organism evidence="2 3">
    <name type="scientific">Tritrichomonas foetus</name>
    <dbReference type="NCBI Taxonomy" id="1144522"/>
    <lineage>
        <taxon>Eukaryota</taxon>
        <taxon>Metamonada</taxon>
        <taxon>Parabasalia</taxon>
        <taxon>Tritrichomonadida</taxon>
        <taxon>Tritrichomonadidae</taxon>
        <taxon>Tritrichomonas</taxon>
    </lineage>
</organism>
<dbReference type="Proteomes" id="UP000179807">
    <property type="component" value="Unassembled WGS sequence"/>
</dbReference>
<gene>
    <name evidence="2" type="ORF">TRFO_19280</name>
</gene>
<sequence>MVKCVFQIRFIILEMSDDLKEELENIIMGDAEEYANEAYEYMDKKKKIEFTLIYYFCVIILFIIIFFLPTQNIIQGKRISIGKNLTELVLQFSYQMKSRYHPFIQLSLENPNTKGRPTILTLKYRSEIMNDDNIVFQTDYPLKSIRLFPGTSDVLFKANDIDATRFSIEGIASLVEGSFESLFVVWRHFDTNFLLFLCIINLFLCLSLAITAFLLFRKISLFQTKTPTISSKYQIYILVISVFSLFPFPEIAYFDIFYFFRRFTWFFQAFYKSLFVWFFNTQCWNLKYREEEVERKFYTKSLFIFLIIFVFLITPEIVNIKDKKFEKEIKFYFPLFIMALIILNELRLPFYLINQSYEFDASLLHLAVVFPAIASMTVSYYQMTPRFGEIEIFTKMISTLSLIFVVFIRWPFEDSVVTAGNNDIQYDAIGTNEDDDLKNLRFSADNSSN</sequence>
<feature type="transmembrane region" description="Helical" evidence="1">
    <location>
        <begin position="235"/>
        <end position="256"/>
    </location>
</feature>
<evidence type="ECO:0000313" key="3">
    <source>
        <dbReference type="Proteomes" id="UP000179807"/>
    </source>
</evidence>
<evidence type="ECO:0000313" key="2">
    <source>
        <dbReference type="EMBL" id="OHT11302.1"/>
    </source>
</evidence>
<keyword evidence="3" id="KW-1185">Reference proteome</keyword>
<feature type="transmembrane region" description="Helical" evidence="1">
    <location>
        <begin position="263"/>
        <end position="281"/>
    </location>
</feature>
<dbReference type="RefSeq" id="XP_068364438.1">
    <property type="nucleotide sequence ID" value="XM_068500701.1"/>
</dbReference>
<dbReference type="AlphaFoldDB" id="A0A1J4KNN0"/>
<protein>
    <submittedName>
        <fullName evidence="2">Uncharacterized protein</fullName>
    </submittedName>
</protein>
<proteinExistence type="predicted"/>
<keyword evidence="1" id="KW-0472">Membrane</keyword>
<dbReference type="EMBL" id="MLAK01000591">
    <property type="protein sequence ID" value="OHT11302.1"/>
    <property type="molecule type" value="Genomic_DNA"/>
</dbReference>
<feature type="transmembrane region" description="Helical" evidence="1">
    <location>
        <begin position="331"/>
        <end position="350"/>
    </location>
</feature>
<feature type="transmembrane region" description="Helical" evidence="1">
    <location>
        <begin position="301"/>
        <end position="319"/>
    </location>
</feature>
<name>A0A1J4KNN0_9EUKA</name>
<feature type="transmembrane region" description="Helical" evidence="1">
    <location>
        <begin position="393"/>
        <end position="412"/>
    </location>
</feature>
<dbReference type="GeneID" id="94835405"/>
<feature type="transmembrane region" description="Helical" evidence="1">
    <location>
        <begin position="362"/>
        <end position="381"/>
    </location>
</feature>
<keyword evidence="1" id="KW-0812">Transmembrane</keyword>
<feature type="transmembrane region" description="Helical" evidence="1">
    <location>
        <begin position="52"/>
        <end position="70"/>
    </location>
</feature>
<keyword evidence="1" id="KW-1133">Transmembrane helix</keyword>
<feature type="transmembrane region" description="Helical" evidence="1">
    <location>
        <begin position="193"/>
        <end position="215"/>
    </location>
</feature>
<evidence type="ECO:0000256" key="1">
    <source>
        <dbReference type="SAM" id="Phobius"/>
    </source>
</evidence>